<dbReference type="EMBL" id="KV921864">
    <property type="protein sequence ID" value="ORE10570.1"/>
    <property type="molecule type" value="Genomic_DNA"/>
</dbReference>
<feature type="compositionally biased region" description="Basic and acidic residues" evidence="6">
    <location>
        <begin position="524"/>
        <end position="535"/>
    </location>
</feature>
<dbReference type="AlphaFoldDB" id="A0A1X0REX5"/>
<evidence type="ECO:0000256" key="6">
    <source>
        <dbReference type="SAM" id="MobiDB-lite"/>
    </source>
</evidence>
<organism evidence="7">
    <name type="scientific">Rhizopus microsporus var. microsporus</name>
    <dbReference type="NCBI Taxonomy" id="86635"/>
    <lineage>
        <taxon>Eukaryota</taxon>
        <taxon>Fungi</taxon>
        <taxon>Fungi incertae sedis</taxon>
        <taxon>Mucoromycota</taxon>
        <taxon>Mucoromycotina</taxon>
        <taxon>Mucoromycetes</taxon>
        <taxon>Mucorales</taxon>
        <taxon>Mucorineae</taxon>
        <taxon>Rhizopodaceae</taxon>
        <taxon>Rhizopus</taxon>
    </lineage>
</organism>
<keyword evidence="5" id="KW-0175">Coiled coil</keyword>
<feature type="region of interest" description="Disordered" evidence="6">
    <location>
        <begin position="328"/>
        <end position="368"/>
    </location>
</feature>
<proteinExistence type="predicted"/>
<dbReference type="InterPro" id="IPR013906">
    <property type="entry name" value="eIF3j"/>
</dbReference>
<keyword evidence="3" id="KW-0648">Protein biosynthesis</keyword>
<evidence type="ECO:0000256" key="2">
    <source>
        <dbReference type="ARBA" id="ARBA00022540"/>
    </source>
</evidence>
<feature type="region of interest" description="Disordered" evidence="6">
    <location>
        <begin position="611"/>
        <end position="662"/>
    </location>
</feature>
<name>A0A1X0REX5_RHIZD</name>
<feature type="region of interest" description="Disordered" evidence="6">
    <location>
        <begin position="524"/>
        <end position="558"/>
    </location>
</feature>
<reference evidence="7" key="1">
    <citation type="journal article" date="2016" name="Proc. Natl. Acad. Sci. U.S.A.">
        <title>Lipid metabolic changes in an early divergent fungus govern the establishment of a mutualistic symbiosis with endobacteria.</title>
        <authorList>
            <person name="Lastovetsky O.A."/>
            <person name="Gaspar M.L."/>
            <person name="Mondo S.J."/>
            <person name="LaButti K.M."/>
            <person name="Sandor L."/>
            <person name="Grigoriev I.V."/>
            <person name="Henry S.A."/>
            <person name="Pawlowska T.E."/>
        </authorList>
    </citation>
    <scope>NUCLEOTIDE SEQUENCE [LARGE SCALE GENOMIC DNA]</scope>
    <source>
        <strain evidence="7">ATCC 52814</strain>
    </source>
</reference>
<dbReference type="Pfam" id="PF08597">
    <property type="entry name" value="eIF3_subunit"/>
    <property type="match status" value="1"/>
</dbReference>
<dbReference type="Gene3D" id="1.10.246.60">
    <property type="entry name" value="Eukaryotic translation initiation factor 3 like domains"/>
    <property type="match status" value="1"/>
</dbReference>
<protein>
    <recommendedName>
        <fullName evidence="4">Eukaryotic translation initiation factor 3 30 kDa subunit</fullName>
    </recommendedName>
</protein>
<feature type="region of interest" description="Disordered" evidence="6">
    <location>
        <begin position="441"/>
        <end position="480"/>
    </location>
</feature>
<dbReference type="OrthoDB" id="2265577at2759"/>
<keyword evidence="2" id="KW-0396">Initiation factor</keyword>
<feature type="compositionally biased region" description="Low complexity" evidence="6">
    <location>
        <begin position="334"/>
        <end position="358"/>
    </location>
</feature>
<sequence length="662" mass="75293">MSESRFSVNSNLMNYSIPTETRVDHKREIKQGDSDTRTRQLEAQIEQLTLQNVKLQRTNRLLKVDTDNLIEQRTSPLEKMIEELTIANIKLQRTTRLLQQELDEKTEQLNRLKENQILQMKSVGPEYEFLVQNINLLQRQLAGHPICEGTCCFTMKPVDHSTMVMTLPSTDNDEDGEEELEAQHICRPVIHSDISQGSYATELEHRIIRLEQIIEELDQEKEQILRQQNYKDNDLETLKKELKIKDEIVSQLEQDFMCLEDQLEHLQKQLQEKGTDGMNRPSSSHIPQDLKRQSQLLMESKRRSLAIKDTHLLEQILKGDLAVGGEEGPNYTHSSISSSSISSSSSSSSSSYSNINSSDESIDNQDKKGTPLCDSLFPCAFRPGHSSSYNSQQHSKEPYVLFTCITLILGIASRLGLTDDWTVPITLATLQVNKVASTKPKMAWDDEDTEDNNNNVKEDWDESEEEEEPKREQKVETKTVTPPVKKNLTLKQKIAEKEALLKEQKKKKAALANRFLDGETEEEKFERVHGIKGGEGEEAAEAPKKAPSKPVESLKPRTRADFEEFRQLLTDLILQHSNVSGYATFLEQLARDLADPMKDMDIRKAASSLTALANDKQRQQREALKNNKKTKGKGQSAKTATPAPAAPTREYSTTYDDFDDFM</sequence>
<evidence type="ECO:0000313" key="7">
    <source>
        <dbReference type="EMBL" id="ORE10570.1"/>
    </source>
</evidence>
<evidence type="ECO:0000256" key="3">
    <source>
        <dbReference type="ARBA" id="ARBA00022917"/>
    </source>
</evidence>
<feature type="compositionally biased region" description="Low complexity" evidence="6">
    <location>
        <begin position="639"/>
        <end position="648"/>
    </location>
</feature>
<feature type="coiled-coil region" evidence="5">
    <location>
        <begin position="38"/>
        <end position="115"/>
    </location>
</feature>
<dbReference type="PANTHER" id="PTHR21681">
    <property type="entry name" value="EUKARYOTIC TRANSLATION INITIATION FACTOR 3 SUBUNIT J"/>
    <property type="match status" value="1"/>
</dbReference>
<keyword evidence="1" id="KW-0963">Cytoplasm</keyword>
<feature type="coiled-coil region" evidence="5">
    <location>
        <begin position="487"/>
        <end position="514"/>
    </location>
</feature>
<evidence type="ECO:0000256" key="5">
    <source>
        <dbReference type="SAM" id="Coils"/>
    </source>
</evidence>
<accession>A0A1X0REX5</accession>
<feature type="compositionally biased region" description="Basic and acidic residues" evidence="6">
    <location>
        <begin position="615"/>
        <end position="625"/>
    </location>
</feature>
<gene>
    <name evidence="7" type="ORF">BCV72DRAFT_199387</name>
</gene>
<evidence type="ECO:0000256" key="4">
    <source>
        <dbReference type="ARBA" id="ARBA00029904"/>
    </source>
</evidence>
<dbReference type="GO" id="GO:0005852">
    <property type="term" value="C:eukaryotic translation initiation factor 3 complex"/>
    <property type="evidence" value="ECO:0007669"/>
    <property type="project" value="InterPro"/>
</dbReference>
<dbReference type="Proteomes" id="UP000242414">
    <property type="component" value="Unassembled WGS sequence"/>
</dbReference>
<feature type="compositionally biased region" description="Basic and acidic residues" evidence="6">
    <location>
        <begin position="468"/>
        <end position="477"/>
    </location>
</feature>
<dbReference type="InterPro" id="IPR023194">
    <property type="entry name" value="eIF3-like_dom_sf"/>
</dbReference>
<evidence type="ECO:0000256" key="1">
    <source>
        <dbReference type="ARBA" id="ARBA00022490"/>
    </source>
</evidence>
<feature type="region of interest" description="Disordered" evidence="6">
    <location>
        <begin position="272"/>
        <end position="291"/>
    </location>
</feature>
<dbReference type="GO" id="GO:0003743">
    <property type="term" value="F:translation initiation factor activity"/>
    <property type="evidence" value="ECO:0007669"/>
    <property type="project" value="UniProtKB-KW"/>
</dbReference>
<dbReference type="VEuPathDB" id="FungiDB:BCV72DRAFT_199387"/>
<dbReference type="PANTHER" id="PTHR21681:SF0">
    <property type="entry name" value="EUKARYOTIC TRANSLATION INITIATION FACTOR 3 SUBUNIT J"/>
    <property type="match status" value="1"/>
</dbReference>